<name>A0AC61QJ34_9BACT</name>
<evidence type="ECO:0000313" key="1">
    <source>
        <dbReference type="EMBL" id="TDF72959.1"/>
    </source>
</evidence>
<organism evidence="1 2">
    <name type="scientific">Candidatus Syntrophosphaera thermopropionivorans</name>
    <dbReference type="NCBI Taxonomy" id="2593015"/>
    <lineage>
        <taxon>Bacteria</taxon>
        <taxon>Pseudomonadati</taxon>
        <taxon>Candidatus Cloacimonadota</taxon>
        <taxon>Candidatus Cloacimonadia</taxon>
        <taxon>Candidatus Cloacimonadales</taxon>
        <taxon>Candidatus Cloacimonadaceae</taxon>
        <taxon>Candidatus Syntrophosphaera</taxon>
    </lineage>
</organism>
<protein>
    <submittedName>
        <fullName evidence="1">Uncharacterized protein</fullName>
    </submittedName>
</protein>
<keyword evidence="2" id="KW-1185">Reference proteome</keyword>
<sequence>MSSYYIGLGKQTIKEAMAYRTNFILSFLVILIPLAGELLLAKFVYTKGYQIGTWQLNHLLLYYISATVASEFFAIGTWWDIGNDIKYGGLNYHLIRPYSYFWHNFVVYYSLKLVFIVFALIIAYFAMVIFSGNFIPDIQLLSLLQFFILALIVAPLAFLITFCLSILTFFFMDIDFISKILGVLLPFISGNILPLDIFPATIREILIKLPSAYLVYYPSCILSGNYSWKEFSWILIEALIWLLIFWIFTSILWFRGRKIYEATG</sequence>
<comment type="caution">
    <text evidence="1">The sequence shown here is derived from an EMBL/GenBank/DDBJ whole genome shotgun (WGS) entry which is preliminary data.</text>
</comment>
<dbReference type="Proteomes" id="UP000294588">
    <property type="component" value="Unassembled WGS sequence"/>
</dbReference>
<reference evidence="1" key="1">
    <citation type="submission" date="2019-03" db="EMBL/GenBank/DDBJ databases">
        <title>Candidatus Syntrophosphaera thermopropionivorans: a novel player in syntrophic propionate oxidation during anaerobic digestion.</title>
        <authorList>
            <person name="Dyksma S."/>
        </authorList>
    </citation>
    <scope>NUCLEOTIDE SEQUENCE</scope>
    <source>
        <strain evidence="1">W5</strain>
    </source>
</reference>
<accession>A0AC61QJ34</accession>
<proteinExistence type="predicted"/>
<dbReference type="EMBL" id="SMOG01000011">
    <property type="protein sequence ID" value="TDF72959.1"/>
    <property type="molecule type" value="Genomic_DNA"/>
</dbReference>
<evidence type="ECO:0000313" key="2">
    <source>
        <dbReference type="Proteomes" id="UP000294588"/>
    </source>
</evidence>
<gene>
    <name evidence="1" type="ORF">E0946_04450</name>
</gene>